<dbReference type="HOGENOM" id="CLU_723588_0_0_1"/>
<dbReference type="InterPro" id="IPR000198">
    <property type="entry name" value="RhoGAP_dom"/>
</dbReference>
<feature type="region of interest" description="Disordered" evidence="1">
    <location>
        <begin position="108"/>
        <end position="362"/>
    </location>
</feature>
<dbReference type="Proteomes" id="UP000027195">
    <property type="component" value="Unassembled WGS sequence"/>
</dbReference>
<feature type="compositionally biased region" description="Polar residues" evidence="1">
    <location>
        <begin position="197"/>
        <end position="218"/>
    </location>
</feature>
<reference evidence="4" key="1">
    <citation type="journal article" date="2014" name="Proc. Natl. Acad. Sci. U.S.A.">
        <title>Extensive sampling of basidiomycete genomes demonstrates inadequacy of the white-rot/brown-rot paradigm for wood decay fungi.</title>
        <authorList>
            <person name="Riley R."/>
            <person name="Salamov A.A."/>
            <person name="Brown D.W."/>
            <person name="Nagy L.G."/>
            <person name="Floudas D."/>
            <person name="Held B.W."/>
            <person name="Levasseur A."/>
            <person name="Lombard V."/>
            <person name="Morin E."/>
            <person name="Otillar R."/>
            <person name="Lindquist E.A."/>
            <person name="Sun H."/>
            <person name="LaButti K.M."/>
            <person name="Schmutz J."/>
            <person name="Jabbour D."/>
            <person name="Luo H."/>
            <person name="Baker S.E."/>
            <person name="Pisabarro A.G."/>
            <person name="Walton J.D."/>
            <person name="Blanchette R.A."/>
            <person name="Henrissat B."/>
            <person name="Martin F."/>
            <person name="Cullen D."/>
            <person name="Hibbett D.S."/>
            <person name="Grigoriev I.V."/>
        </authorList>
    </citation>
    <scope>NUCLEOTIDE SEQUENCE [LARGE SCALE GENOMIC DNA]</scope>
    <source>
        <strain evidence="4">FD-172 SS1</strain>
    </source>
</reference>
<protein>
    <recommendedName>
        <fullName evidence="2">Rho-GAP domain-containing protein</fullName>
    </recommendedName>
</protein>
<dbReference type="GO" id="GO:0007165">
    <property type="term" value="P:signal transduction"/>
    <property type="evidence" value="ECO:0007669"/>
    <property type="project" value="InterPro"/>
</dbReference>
<evidence type="ECO:0000313" key="4">
    <source>
        <dbReference type="Proteomes" id="UP000027195"/>
    </source>
</evidence>
<dbReference type="AlphaFoldDB" id="A0A067N379"/>
<evidence type="ECO:0000313" key="3">
    <source>
        <dbReference type="EMBL" id="KDQ21400.1"/>
    </source>
</evidence>
<dbReference type="PROSITE" id="PS50238">
    <property type="entry name" value="RHOGAP"/>
    <property type="match status" value="1"/>
</dbReference>
<dbReference type="OrthoDB" id="185175at2759"/>
<organism evidence="3 4">
    <name type="scientific">Botryobasidium botryosum (strain FD-172 SS1)</name>
    <dbReference type="NCBI Taxonomy" id="930990"/>
    <lineage>
        <taxon>Eukaryota</taxon>
        <taxon>Fungi</taxon>
        <taxon>Dikarya</taxon>
        <taxon>Basidiomycota</taxon>
        <taxon>Agaricomycotina</taxon>
        <taxon>Agaricomycetes</taxon>
        <taxon>Cantharellales</taxon>
        <taxon>Botryobasidiaceae</taxon>
        <taxon>Botryobasidium</taxon>
    </lineage>
</organism>
<evidence type="ECO:0000259" key="2">
    <source>
        <dbReference type="PROSITE" id="PS50238"/>
    </source>
</evidence>
<dbReference type="STRING" id="930990.A0A067N379"/>
<feature type="compositionally biased region" description="Pro residues" evidence="1">
    <location>
        <begin position="219"/>
        <end position="229"/>
    </location>
</feature>
<proteinExistence type="predicted"/>
<keyword evidence="4" id="KW-1185">Reference proteome</keyword>
<feature type="compositionally biased region" description="Low complexity" evidence="1">
    <location>
        <begin position="335"/>
        <end position="344"/>
    </location>
</feature>
<feature type="compositionally biased region" description="Pro residues" evidence="1">
    <location>
        <begin position="164"/>
        <end position="174"/>
    </location>
</feature>
<dbReference type="EMBL" id="KL198016">
    <property type="protein sequence ID" value="KDQ21400.1"/>
    <property type="molecule type" value="Genomic_DNA"/>
</dbReference>
<gene>
    <name evidence="3" type="ORF">BOTBODRAFT_201847</name>
</gene>
<dbReference type="InterPro" id="IPR008936">
    <property type="entry name" value="Rho_GTPase_activation_prot"/>
</dbReference>
<name>A0A067N379_BOTB1</name>
<dbReference type="Pfam" id="PF00620">
    <property type="entry name" value="RhoGAP"/>
    <property type="match status" value="1"/>
</dbReference>
<dbReference type="SUPFAM" id="SSF48350">
    <property type="entry name" value="GTPase activation domain, GAP"/>
    <property type="match status" value="1"/>
</dbReference>
<evidence type="ECO:0000256" key="1">
    <source>
        <dbReference type="SAM" id="MobiDB-lite"/>
    </source>
</evidence>
<dbReference type="InParanoid" id="A0A067N379"/>
<sequence length="382" mass="40261">MSADESAAPGDTVTAPTGLAGFGGQADGMNLRAQTPALIADLKSLIQRLPRPNFDLLHEICRLLRCTSDAHQTTRMPLSNLLVVFSPSLKLNSALLKALVEEQEVIFEQPEESGGGSPLPPPYQSRAPVVPSSAPPPEPEKTLRRRSATIPLPSAPNAHLASRDPPPPVPPLPPQLVSQPPTSGGPTPHPQTPPAAGTQSHPPTSTRSIRSLLAITSPNPAPTTPARPPRPPRRPSIGLLFSKQSSPNGSTTSSPAPHDAQRCFLPMNTVASTLAAHAPNPSPLTPLPSSGGTTAATPHMNERNHLPIADLLRPSPPIPVPNRPAHRAESPHQRSVGSVSSTASSPPPRVGLFESRMSQSRVEDEWMKAVLEAAGAEKKHPR</sequence>
<dbReference type="Gene3D" id="1.10.555.10">
    <property type="entry name" value="Rho GTPase activation protein"/>
    <property type="match status" value="1"/>
</dbReference>
<feature type="compositionally biased region" description="Polar residues" evidence="1">
    <location>
        <begin position="242"/>
        <end position="255"/>
    </location>
</feature>
<feature type="domain" description="Rho-GAP" evidence="2">
    <location>
        <begin position="1"/>
        <end position="114"/>
    </location>
</feature>
<accession>A0A067N379</accession>